<gene>
    <name evidence="1" type="ORF">BTE48_13430</name>
</gene>
<reference evidence="1 2" key="1">
    <citation type="submission" date="2017-01" db="EMBL/GenBank/DDBJ databases">
        <title>Genome Sequencing of a Marine Spirillum, Oceanospirillum multiglobuliferum ATCC 33336, from Japan.</title>
        <authorList>
            <person name="Carney J.G."/>
            <person name="Trachtenberg A.M."/>
            <person name="Rheaume B.A."/>
            <person name="Linnane J.D."/>
            <person name="Pitts N.L."/>
            <person name="Mykles D.L."/>
            <person name="Maclea K.S."/>
        </authorList>
    </citation>
    <scope>NUCLEOTIDE SEQUENCE [LARGE SCALE GENOMIC DNA]</scope>
    <source>
        <strain evidence="1 2">ATCC 33336</strain>
    </source>
</reference>
<accession>A0A1T4RWU2</accession>
<comment type="caution">
    <text evidence="1">The sequence shown here is derived from an EMBL/GenBank/DDBJ whole genome shotgun (WGS) entry which is preliminary data.</text>
</comment>
<evidence type="ECO:0000313" key="2">
    <source>
        <dbReference type="Proteomes" id="UP000191418"/>
    </source>
</evidence>
<evidence type="ECO:0000313" key="1">
    <source>
        <dbReference type="EMBL" id="OPX54579.1"/>
    </source>
</evidence>
<dbReference type="EMBL" id="MTSM01000022">
    <property type="protein sequence ID" value="OPX54579.1"/>
    <property type="molecule type" value="Genomic_DNA"/>
</dbReference>
<name>A0A1T4RWU2_9GAMM</name>
<dbReference type="Proteomes" id="UP000191418">
    <property type="component" value="Unassembled WGS sequence"/>
</dbReference>
<keyword evidence="2" id="KW-1185">Reference proteome</keyword>
<protein>
    <recommendedName>
        <fullName evidence="3">DUF2889 domain-containing protein</fullName>
    </recommendedName>
</protein>
<dbReference type="InterPro" id="IPR021312">
    <property type="entry name" value="DUF2889"/>
</dbReference>
<dbReference type="STRING" id="64969.SAMN02745127_02619"/>
<dbReference type="RefSeq" id="WP_078746157.1">
    <property type="nucleotide sequence ID" value="NZ_FUXG01000021.1"/>
</dbReference>
<organism evidence="1 2">
    <name type="scientific">Oceanospirillum multiglobuliferum</name>
    <dbReference type="NCBI Taxonomy" id="64969"/>
    <lineage>
        <taxon>Bacteria</taxon>
        <taxon>Pseudomonadati</taxon>
        <taxon>Pseudomonadota</taxon>
        <taxon>Gammaproteobacteria</taxon>
        <taxon>Oceanospirillales</taxon>
        <taxon>Oceanospirillaceae</taxon>
        <taxon>Oceanospirillum</taxon>
    </lineage>
</organism>
<dbReference type="OrthoDB" id="6862397at2"/>
<dbReference type="AlphaFoldDB" id="A0A1T4RWU2"/>
<sequence>MPLSDGQTRQLVHTRTVTCRAYARNDGLWDIEGHMTDIKTKAIDNEDRGGVIAAGEPVHEMWLRISIDVDLLIHDAEACTDYAPFNICADITPAYKKLIGLKIGAGWNKEIKARLGNQYGCTHHTELLGPMATTAYQALYSELKKKEEASGSKPAIMNTCHSLAEHSSVAKRLWPDFATTESKS</sequence>
<evidence type="ECO:0008006" key="3">
    <source>
        <dbReference type="Google" id="ProtNLM"/>
    </source>
</evidence>
<proteinExistence type="predicted"/>
<dbReference type="Pfam" id="PF11136">
    <property type="entry name" value="DUF2889"/>
    <property type="match status" value="1"/>
</dbReference>